<feature type="transmembrane region" description="Helical" evidence="7">
    <location>
        <begin position="114"/>
        <end position="135"/>
    </location>
</feature>
<comment type="similarity">
    <text evidence="2">Belongs to the NrfD family.</text>
</comment>
<name>A0A3B0TSW1_9ZZZZ</name>
<dbReference type="PANTHER" id="PTHR34856:SF2">
    <property type="entry name" value="PROTEIN NRFD"/>
    <property type="match status" value="1"/>
</dbReference>
<evidence type="ECO:0000256" key="7">
    <source>
        <dbReference type="SAM" id="Phobius"/>
    </source>
</evidence>
<feature type="transmembrane region" description="Helical" evidence="7">
    <location>
        <begin position="194"/>
        <end position="217"/>
    </location>
</feature>
<evidence type="ECO:0000256" key="4">
    <source>
        <dbReference type="ARBA" id="ARBA00022692"/>
    </source>
</evidence>
<reference evidence="8" key="1">
    <citation type="submission" date="2018-06" db="EMBL/GenBank/DDBJ databases">
        <authorList>
            <person name="Zhirakovskaya E."/>
        </authorList>
    </citation>
    <scope>NUCLEOTIDE SEQUENCE</scope>
</reference>
<feature type="transmembrane region" description="Helical" evidence="7">
    <location>
        <begin position="164"/>
        <end position="182"/>
    </location>
</feature>
<accession>A0A3B0TSW1</accession>
<evidence type="ECO:0000313" key="8">
    <source>
        <dbReference type="EMBL" id="VAW17532.1"/>
    </source>
</evidence>
<feature type="transmembrane region" description="Helical" evidence="7">
    <location>
        <begin position="77"/>
        <end position="94"/>
    </location>
</feature>
<feature type="transmembrane region" description="Helical" evidence="7">
    <location>
        <begin position="237"/>
        <end position="257"/>
    </location>
</feature>
<sequence>MKKLWLAILTILIVVGAFKIVHLLTYGQITTNASDQIPWGLDAVVYMFTAGIGAGIYLISALDIFGVNKFEPIKRSALILSILLVAVAPINLFLAMGHPERFWRIFLTPNPVSAIVFGAYALTTFIGVASLEGYFSMRRNFIGKNFSPEEIKQDDRKVKILEKIGIPLSLLVIGYTGILLGLSRARVLWQTSLMPVIFFVSSIISGVALLIIISKILQKQTDFSIPESLCEGLGKILLFGIIFDVLFLSGEVLVGIYGRFGDHYDAWSVLLFGPYSFNFYFFQILVGAIIPFSLLFTKYSPQKNICAAICALIGVFAMRYNVIIGGQVIQSSGGPLGKYAPNLDEWIVGISLWAVSALLFTIALQILPLKPNVERLSQEEI</sequence>
<dbReference type="GO" id="GO:0005886">
    <property type="term" value="C:plasma membrane"/>
    <property type="evidence" value="ECO:0007669"/>
    <property type="project" value="UniProtKB-SubCell"/>
</dbReference>
<feature type="transmembrane region" description="Helical" evidence="7">
    <location>
        <begin position="43"/>
        <end position="65"/>
    </location>
</feature>
<dbReference type="PANTHER" id="PTHR34856">
    <property type="entry name" value="PROTEIN NRFD"/>
    <property type="match status" value="1"/>
</dbReference>
<evidence type="ECO:0000256" key="3">
    <source>
        <dbReference type="ARBA" id="ARBA00022475"/>
    </source>
</evidence>
<dbReference type="EMBL" id="UOEN01000378">
    <property type="protein sequence ID" value="VAW17532.1"/>
    <property type="molecule type" value="Genomic_DNA"/>
</dbReference>
<dbReference type="InterPro" id="IPR005614">
    <property type="entry name" value="NrfD-like"/>
</dbReference>
<feature type="transmembrane region" description="Helical" evidence="7">
    <location>
        <begin position="304"/>
        <end position="326"/>
    </location>
</feature>
<dbReference type="InterPro" id="IPR052049">
    <property type="entry name" value="Electron_transfer_protein"/>
</dbReference>
<keyword evidence="3" id="KW-1003">Cell membrane</keyword>
<evidence type="ECO:0000256" key="2">
    <source>
        <dbReference type="ARBA" id="ARBA00008929"/>
    </source>
</evidence>
<keyword evidence="4 7" id="KW-0812">Transmembrane</keyword>
<evidence type="ECO:0000256" key="6">
    <source>
        <dbReference type="ARBA" id="ARBA00023136"/>
    </source>
</evidence>
<proteinExistence type="inferred from homology"/>
<dbReference type="AlphaFoldDB" id="A0A3B0TSW1"/>
<feature type="transmembrane region" description="Helical" evidence="7">
    <location>
        <begin position="346"/>
        <end position="367"/>
    </location>
</feature>
<keyword evidence="6 7" id="KW-0472">Membrane</keyword>
<dbReference type="Pfam" id="PF03916">
    <property type="entry name" value="NrfD"/>
    <property type="match status" value="1"/>
</dbReference>
<evidence type="ECO:0000256" key="5">
    <source>
        <dbReference type="ARBA" id="ARBA00022989"/>
    </source>
</evidence>
<evidence type="ECO:0000256" key="1">
    <source>
        <dbReference type="ARBA" id="ARBA00004651"/>
    </source>
</evidence>
<comment type="subcellular location">
    <subcellularLocation>
        <location evidence="1">Cell membrane</location>
        <topology evidence="1">Multi-pass membrane protein</topology>
    </subcellularLocation>
</comment>
<feature type="transmembrane region" description="Helical" evidence="7">
    <location>
        <begin position="277"/>
        <end position="297"/>
    </location>
</feature>
<organism evidence="8">
    <name type="scientific">hydrothermal vent metagenome</name>
    <dbReference type="NCBI Taxonomy" id="652676"/>
    <lineage>
        <taxon>unclassified sequences</taxon>
        <taxon>metagenomes</taxon>
        <taxon>ecological metagenomes</taxon>
    </lineage>
</organism>
<gene>
    <name evidence="8" type="ORF">MNBD_BACTEROID05-311</name>
</gene>
<protein>
    <submittedName>
        <fullName evidence="8">Uncharacterized protein</fullName>
    </submittedName>
</protein>
<keyword evidence="5 7" id="KW-1133">Transmembrane helix</keyword>
<dbReference type="Gene3D" id="1.20.1630.10">
    <property type="entry name" value="Formate dehydrogenase/DMSO reductase domain"/>
    <property type="match status" value="1"/>
</dbReference>